<organism evidence="5">
    <name type="scientific">Streptomyces sp. SID7499</name>
    <dbReference type="NCBI Taxonomy" id="2706086"/>
    <lineage>
        <taxon>Bacteria</taxon>
        <taxon>Bacillati</taxon>
        <taxon>Actinomycetota</taxon>
        <taxon>Actinomycetes</taxon>
        <taxon>Kitasatosporales</taxon>
        <taxon>Streptomycetaceae</taxon>
        <taxon>Streptomyces</taxon>
    </lineage>
</organism>
<dbReference type="GO" id="GO:0030288">
    <property type="term" value="C:outer membrane-bounded periplasmic space"/>
    <property type="evidence" value="ECO:0007669"/>
    <property type="project" value="TreeGrafter"/>
</dbReference>
<evidence type="ECO:0000259" key="4">
    <source>
        <dbReference type="Pfam" id="PF00905"/>
    </source>
</evidence>
<dbReference type="EMBL" id="JAAGMN010010173">
    <property type="protein sequence ID" value="NEE23239.1"/>
    <property type="molecule type" value="Genomic_DNA"/>
</dbReference>
<feature type="region of interest" description="Disordered" evidence="3">
    <location>
        <begin position="135"/>
        <end position="157"/>
    </location>
</feature>
<proteinExistence type="predicted"/>
<accession>A0A6G3XZJ4</accession>
<dbReference type="InterPro" id="IPR012338">
    <property type="entry name" value="Beta-lactam/transpept-like"/>
</dbReference>
<name>A0A6G3XZJ4_9ACTN</name>
<feature type="domain" description="Penicillin-binding protein transpeptidase" evidence="4">
    <location>
        <begin position="8"/>
        <end position="175"/>
    </location>
</feature>
<reference evidence="5" key="1">
    <citation type="submission" date="2020-01" db="EMBL/GenBank/DDBJ databases">
        <title>Insect and environment-associated Actinomycetes.</title>
        <authorList>
            <person name="Currrie C."/>
            <person name="Chevrette M."/>
            <person name="Carlson C."/>
            <person name="Stubbendieck R."/>
            <person name="Wendt-Pienkowski E."/>
        </authorList>
    </citation>
    <scope>NUCLEOTIDE SEQUENCE</scope>
    <source>
        <strain evidence="5">SID7499</strain>
    </source>
</reference>
<dbReference type="InterPro" id="IPR050396">
    <property type="entry name" value="Glycosyltr_51/Transpeptidase"/>
</dbReference>
<dbReference type="PANTHER" id="PTHR32282:SF33">
    <property type="entry name" value="PEPTIDOGLYCAN GLYCOSYLTRANSFERASE"/>
    <property type="match status" value="1"/>
</dbReference>
<feature type="non-terminal residue" evidence="5">
    <location>
        <position position="191"/>
    </location>
</feature>
<evidence type="ECO:0000256" key="1">
    <source>
        <dbReference type="ARBA" id="ARBA00022676"/>
    </source>
</evidence>
<dbReference type="GO" id="GO:0008955">
    <property type="term" value="F:peptidoglycan glycosyltransferase activity"/>
    <property type="evidence" value="ECO:0007669"/>
    <property type="project" value="TreeGrafter"/>
</dbReference>
<feature type="non-terminal residue" evidence="5">
    <location>
        <position position="1"/>
    </location>
</feature>
<comment type="caution">
    <text evidence="5">The sequence shown here is derived from an EMBL/GenBank/DDBJ whole genome shotgun (WGS) entry which is preliminary data.</text>
</comment>
<protein>
    <submittedName>
        <fullName evidence="5">Penicillin-binding protein</fullName>
    </submittedName>
</protein>
<evidence type="ECO:0000256" key="2">
    <source>
        <dbReference type="ARBA" id="ARBA00022679"/>
    </source>
</evidence>
<dbReference type="Gene3D" id="3.40.710.10">
    <property type="entry name" value="DD-peptidase/beta-lactamase superfamily"/>
    <property type="match status" value="1"/>
</dbReference>
<dbReference type="AlphaFoldDB" id="A0A6G3XZJ4"/>
<sequence length="191" mass="20335">WPLQNELESEKGTWDMTSALGKSINTYFALLEQKAGLCETVEMAKKVGYERGDGKKVGEYPSITLGGEVSTPLSMAGAYAAFANRGTYCTPIAIESIKDPQGKKIPVPKSSCSRAMSEKTADTINQMLKGVVEDGTGTQAGLSDRDNAGKTGTTNDRKDAWFVGYTPNLSTAVWVGDDVGEKSSMFGVTIG</sequence>
<keyword evidence="2" id="KW-0808">Transferase</keyword>
<dbReference type="Pfam" id="PF00905">
    <property type="entry name" value="Transpeptidase"/>
    <property type="match status" value="1"/>
</dbReference>
<evidence type="ECO:0000256" key="3">
    <source>
        <dbReference type="SAM" id="MobiDB-lite"/>
    </source>
</evidence>
<dbReference type="InterPro" id="IPR001460">
    <property type="entry name" value="PCN-bd_Tpept"/>
</dbReference>
<dbReference type="GO" id="GO:0009252">
    <property type="term" value="P:peptidoglycan biosynthetic process"/>
    <property type="evidence" value="ECO:0007669"/>
    <property type="project" value="TreeGrafter"/>
</dbReference>
<evidence type="ECO:0000313" key="5">
    <source>
        <dbReference type="EMBL" id="NEE23239.1"/>
    </source>
</evidence>
<dbReference type="PANTHER" id="PTHR32282">
    <property type="entry name" value="BINDING PROTEIN TRANSPEPTIDASE, PUTATIVE-RELATED"/>
    <property type="match status" value="1"/>
</dbReference>
<dbReference type="SUPFAM" id="SSF56601">
    <property type="entry name" value="beta-lactamase/transpeptidase-like"/>
    <property type="match status" value="1"/>
</dbReference>
<dbReference type="GO" id="GO:0008658">
    <property type="term" value="F:penicillin binding"/>
    <property type="evidence" value="ECO:0007669"/>
    <property type="project" value="InterPro"/>
</dbReference>
<gene>
    <name evidence="5" type="ORF">G3M58_94425</name>
</gene>
<keyword evidence="1" id="KW-0328">Glycosyltransferase</keyword>